<comment type="subcellular location">
    <subcellularLocation>
        <location evidence="1">Mitochondrion</location>
    </subcellularLocation>
    <subcellularLocation>
        <location evidence="15">Nucleus</location>
    </subcellularLocation>
    <subcellularLocation>
        <location evidence="15">Chromosome</location>
        <location evidence="15">Telomere</location>
    </subcellularLocation>
</comment>
<evidence type="ECO:0000256" key="8">
    <source>
        <dbReference type="ARBA" id="ARBA00022723"/>
    </source>
</evidence>
<keyword evidence="10 15" id="KW-0779">Telomere</keyword>
<keyword evidence="19" id="KW-1185">Reference proteome</keyword>
<evidence type="ECO:0000256" key="9">
    <source>
        <dbReference type="ARBA" id="ARBA00022842"/>
    </source>
</evidence>
<dbReference type="Pfam" id="PF21399">
    <property type="entry name" value="TERT_C"/>
    <property type="match status" value="1"/>
</dbReference>
<dbReference type="GO" id="GO:0042162">
    <property type="term" value="F:telomeric DNA binding"/>
    <property type="evidence" value="ECO:0007669"/>
    <property type="project" value="TreeGrafter"/>
</dbReference>
<evidence type="ECO:0000256" key="1">
    <source>
        <dbReference type="ARBA" id="ARBA00004173"/>
    </source>
</evidence>
<evidence type="ECO:0000256" key="13">
    <source>
        <dbReference type="ARBA" id="ARBA00023242"/>
    </source>
</evidence>
<evidence type="ECO:0000256" key="3">
    <source>
        <dbReference type="ARBA" id="ARBA00012493"/>
    </source>
</evidence>
<evidence type="ECO:0000256" key="7">
    <source>
        <dbReference type="ARBA" id="ARBA00022695"/>
    </source>
</evidence>
<keyword evidence="8 15" id="KW-0479">Metal-binding</keyword>
<dbReference type="FunFam" id="1.10.132.70:FF:000004">
    <property type="entry name" value="Telomerase reverse transcriptase"/>
    <property type="match status" value="1"/>
</dbReference>
<dbReference type="EMBL" id="CM003099">
    <property type="protein sequence ID" value="KUI66566.1"/>
    <property type="molecule type" value="Genomic_DNA"/>
</dbReference>
<dbReference type="GO" id="GO:0000781">
    <property type="term" value="C:chromosome, telomeric region"/>
    <property type="evidence" value="ECO:0007669"/>
    <property type="project" value="UniProtKB-SubCell"/>
</dbReference>
<dbReference type="SMR" id="A0A194VQV3"/>
<dbReference type="PANTHER" id="PTHR12066:SF0">
    <property type="entry name" value="TELOMERASE REVERSE TRANSCRIPTASE"/>
    <property type="match status" value="1"/>
</dbReference>
<dbReference type="GO" id="GO:0000333">
    <property type="term" value="C:telomerase catalytic core complex"/>
    <property type="evidence" value="ECO:0007669"/>
    <property type="project" value="TreeGrafter"/>
</dbReference>
<keyword evidence="12" id="KW-0496">Mitochondrion</keyword>
<dbReference type="GO" id="GO:0046872">
    <property type="term" value="F:metal ion binding"/>
    <property type="evidence" value="ECO:0007669"/>
    <property type="project" value="UniProtKB-KW"/>
</dbReference>
<dbReference type="EC" id="2.7.7.49" evidence="3 15"/>
<evidence type="ECO:0000256" key="2">
    <source>
        <dbReference type="ARBA" id="ARBA00008001"/>
    </source>
</evidence>
<dbReference type="Gene3D" id="1.10.132.70">
    <property type="match status" value="1"/>
</dbReference>
<sequence length="1194" mass="135029">MASLTADRDNMSSASAGPPRIGQVSTKKRKRAKNATRGEPPNGPPAKQPKREANGNMQYSDVVKHALLVQYYPEVQTLRQYVLDKLPPTSKIRRRKIAAVGNPGPDAAQRSKGNPKDFQAVLTELLDTTLIGTHFLPGDVAKAQSDSHLQQRIDYFQKGDDSHVTISGGVASAIHFQSEIVDFIIWLLFSREKNTSQRPHHLLCDGFRKKVGPIRQGAPSSIQGLCSLYSNERVAAIKREPWPQLLALLGKSGESIMINLLLECSIFLHIDAGRSNYYQLSGPPIFECEPLSNLTTPRTKAIDKDPIPFERKPTEIIFVRSRMLYARAALNARGLVHFGLRHIHALNRFPLRHPIKDPGGTEINNENGKRSQSFDNTLRVIMYMFPRQFALHNAFTSHVDTTQTAQRFQDYTLREEEIFRKFRKVEGGTDVLDVRIPKRLRGRLEHLVQRLQTLHARCSYASLLQHYCPVQWSTSDNLASHHCSSAKIASLTSKLSGDLPRGRKKSRHTPLVAGTLEYTSLTELAIPISRVSAFCQAVLTNIIPHEFWGNGDVQAHNLEIFLKKVDSFVKLRRFETISLHEVMQGLKITEIGWLEPPGLENRRCSQTDFRKRSQIFYEFLYYLFDSLVIPLIRSNFYVTESNVHRYRLYFFRHDVWRSITEPAMAELKTKMFEEVKVDEALRILDSRRLSYSQVRLLPKQTSVRPIMNLRRRSILAKDKKVLGQSINAVLGPVYDMLKLEKDLHAGRLGSAMFSVGDIYGRIGAFKQRLDQDYGHLYFAKIDVQAAFDTIPQSAIIALMRSIPSQSRYEMVKHVEVRPNDSGTLTGSKAMKRWHSSARSAHDKSTLKQMIERQTAPSKKNAVYVDSVFRKAHSTRDLLALMDSHIQQNLVKIGKKYYRQKDGIPQGSVISSVLCNYFYADLETKQLQFLQAEDCLLLRLIDDFLLITTDKSKASGFVTVMQKGMPEYGVTVSPGKTLVNFDMAVDGTKVPRLRDGCNAFPYCGTQIDCQTLEIAKDRGAASTSALRDPTISNSLTVEFSRHPGQNFQRKVINSFKVQSNVMFFDTRHNTLDTVLRNIQESFVETATKAWAYVRCLPPGKQPGPRLIVDTISNLVDVAYSLLTSTSRKLKNPGYECKVTKAQVRWSALGAFRMVLGRKQARFGEVLGWVDEEMAKLGARKSKGGGVSGYESSRMR</sequence>
<comment type="similarity">
    <text evidence="2 15">Belongs to the reverse transcriptase family. Telomerase subfamily.</text>
</comment>
<evidence type="ECO:0000256" key="5">
    <source>
        <dbReference type="ARBA" id="ARBA00022454"/>
    </source>
</evidence>
<feature type="compositionally biased region" description="Basic and acidic residues" evidence="16">
    <location>
        <begin position="1"/>
        <end position="10"/>
    </location>
</feature>
<dbReference type="InterPro" id="IPR021891">
    <property type="entry name" value="Telomerase_RBD"/>
</dbReference>
<dbReference type="Pfam" id="PF12009">
    <property type="entry name" value="Telomerase_RBD"/>
    <property type="match status" value="1"/>
</dbReference>
<keyword evidence="9 15" id="KW-0460">Magnesium</keyword>
<feature type="domain" description="Reverse transcriptase" evidence="17">
    <location>
        <begin position="678"/>
        <end position="1006"/>
    </location>
</feature>
<dbReference type="GO" id="GO:0005739">
    <property type="term" value="C:mitochondrion"/>
    <property type="evidence" value="ECO:0007669"/>
    <property type="project" value="UniProtKB-SubCell"/>
</dbReference>
<evidence type="ECO:0000256" key="14">
    <source>
        <dbReference type="ARBA" id="ARBA00048173"/>
    </source>
</evidence>
<dbReference type="CDD" id="cd01648">
    <property type="entry name" value="TERT"/>
    <property type="match status" value="1"/>
</dbReference>
<reference evidence="18" key="1">
    <citation type="submission" date="2014-12" db="EMBL/GenBank/DDBJ databases">
        <title>Genome Sequence of Valsa Canker Pathogens Uncovers a Specific Adaption of Colonization on Woody Bark.</title>
        <authorList>
            <person name="Yin Z."/>
            <person name="Liu H."/>
            <person name="Gao X."/>
            <person name="Li Z."/>
            <person name="Song N."/>
            <person name="Ke X."/>
            <person name="Dai Q."/>
            <person name="Wu Y."/>
            <person name="Sun Y."/>
            <person name="Xu J.-R."/>
            <person name="Kang Z.K."/>
            <person name="Wang L."/>
            <person name="Huang L."/>
        </authorList>
    </citation>
    <scope>NUCLEOTIDE SEQUENCE [LARGE SCALE GENOMIC DNA]</scope>
    <source>
        <strain evidence="18">03-8</strain>
    </source>
</reference>
<evidence type="ECO:0000256" key="4">
    <source>
        <dbReference type="ARBA" id="ARBA00016182"/>
    </source>
</evidence>
<dbReference type="InterPro" id="IPR000477">
    <property type="entry name" value="RT_dom"/>
</dbReference>
<evidence type="ECO:0000256" key="12">
    <source>
        <dbReference type="ARBA" id="ARBA00023128"/>
    </source>
</evidence>
<evidence type="ECO:0000256" key="16">
    <source>
        <dbReference type="SAM" id="MobiDB-lite"/>
    </source>
</evidence>
<name>A0A194VQV3_CYTMA</name>
<evidence type="ECO:0000313" key="18">
    <source>
        <dbReference type="EMBL" id="KUI66566.1"/>
    </source>
</evidence>
<keyword evidence="6 15" id="KW-0808">Transferase</keyword>
<evidence type="ECO:0000256" key="10">
    <source>
        <dbReference type="ARBA" id="ARBA00022895"/>
    </source>
</evidence>
<dbReference type="Pfam" id="PF00078">
    <property type="entry name" value="RVT_1"/>
    <property type="match status" value="1"/>
</dbReference>
<keyword evidence="5 15" id="KW-0158">Chromosome</keyword>
<keyword evidence="7 15" id="KW-0548">Nucleotidyltransferase</keyword>
<dbReference type="AlphaFoldDB" id="A0A194VQV3"/>
<dbReference type="InterPro" id="IPR049139">
    <property type="entry name" value="TERT_C"/>
</dbReference>
<evidence type="ECO:0000256" key="15">
    <source>
        <dbReference type="RuleBase" id="RU365061"/>
    </source>
</evidence>
<evidence type="ECO:0000259" key="17">
    <source>
        <dbReference type="PROSITE" id="PS50878"/>
    </source>
</evidence>
<proteinExistence type="inferred from homology"/>
<feature type="region of interest" description="Disordered" evidence="16">
    <location>
        <begin position="1"/>
        <end position="53"/>
    </location>
</feature>
<dbReference type="GO" id="GO:0007004">
    <property type="term" value="P:telomere maintenance via telomerase"/>
    <property type="evidence" value="ECO:0007669"/>
    <property type="project" value="TreeGrafter"/>
</dbReference>
<protein>
    <recommendedName>
        <fullName evidence="4 15">Telomerase reverse transcriptase</fullName>
        <ecNumber evidence="3 15">2.7.7.49</ecNumber>
    </recommendedName>
    <alternativeName>
        <fullName evidence="15">Telomerase catalytic subunit</fullName>
    </alternativeName>
</protein>
<dbReference type="InterPro" id="IPR043502">
    <property type="entry name" value="DNA/RNA_pol_sf"/>
</dbReference>
<dbReference type="GO" id="GO:0003720">
    <property type="term" value="F:telomerase activity"/>
    <property type="evidence" value="ECO:0007669"/>
    <property type="project" value="InterPro"/>
</dbReference>
<dbReference type="PANTHER" id="PTHR12066">
    <property type="entry name" value="TELOMERASE REVERSE TRANSCRIPTASE"/>
    <property type="match status" value="1"/>
</dbReference>
<dbReference type="PRINTS" id="PR01365">
    <property type="entry name" value="TELOMERASERT"/>
</dbReference>
<dbReference type="Gene3D" id="1.10.357.90">
    <property type="match status" value="1"/>
</dbReference>
<keyword evidence="11 15" id="KW-0695">RNA-directed DNA polymerase</keyword>
<evidence type="ECO:0000256" key="6">
    <source>
        <dbReference type="ARBA" id="ARBA00022679"/>
    </source>
</evidence>
<dbReference type="SMART" id="SM00975">
    <property type="entry name" value="Telomerase_RBD"/>
    <property type="match status" value="1"/>
</dbReference>
<dbReference type="InterPro" id="IPR003545">
    <property type="entry name" value="Telomerase_RT"/>
</dbReference>
<dbReference type="Proteomes" id="UP000078559">
    <property type="component" value="Chromosome 2"/>
</dbReference>
<comment type="function">
    <text evidence="15">Telomerase is a ribonucleoprotein enzyme essential for the replication of chromosome termini in most eukaryotes. It elongates telomeres. It is a reverse transcriptase that adds simple sequence repeats to chromosome ends by copying a template sequence within the RNA component of the enzyme.</text>
</comment>
<dbReference type="GO" id="GO:0070034">
    <property type="term" value="F:telomerase RNA binding"/>
    <property type="evidence" value="ECO:0007669"/>
    <property type="project" value="TreeGrafter"/>
</dbReference>
<evidence type="ECO:0000313" key="19">
    <source>
        <dbReference type="Proteomes" id="UP000078559"/>
    </source>
</evidence>
<comment type="catalytic activity">
    <reaction evidence="14 15">
        <text>DNA(n) + a 2'-deoxyribonucleoside 5'-triphosphate = DNA(n+1) + diphosphate</text>
        <dbReference type="Rhea" id="RHEA:22508"/>
        <dbReference type="Rhea" id="RHEA-COMP:17339"/>
        <dbReference type="Rhea" id="RHEA-COMP:17340"/>
        <dbReference type="ChEBI" id="CHEBI:33019"/>
        <dbReference type="ChEBI" id="CHEBI:61560"/>
        <dbReference type="ChEBI" id="CHEBI:173112"/>
        <dbReference type="EC" id="2.7.7.49"/>
    </reaction>
</comment>
<accession>A0A194VQV3</accession>
<dbReference type="SUPFAM" id="SSF56672">
    <property type="entry name" value="DNA/RNA polymerases"/>
    <property type="match status" value="1"/>
</dbReference>
<evidence type="ECO:0000256" key="11">
    <source>
        <dbReference type="ARBA" id="ARBA00022918"/>
    </source>
</evidence>
<keyword evidence="13 15" id="KW-0539">Nucleus</keyword>
<dbReference type="Gene3D" id="3.30.70.2630">
    <property type="match status" value="1"/>
</dbReference>
<gene>
    <name evidence="18" type="ORF">VM1G_01404</name>
</gene>
<dbReference type="PROSITE" id="PS50878">
    <property type="entry name" value="RT_POL"/>
    <property type="match status" value="1"/>
</dbReference>
<organism evidence="18 19">
    <name type="scientific">Cytospora mali</name>
    <name type="common">Apple Valsa canker fungus</name>
    <name type="synonym">Valsa mali</name>
    <dbReference type="NCBI Taxonomy" id="578113"/>
    <lineage>
        <taxon>Eukaryota</taxon>
        <taxon>Fungi</taxon>
        <taxon>Dikarya</taxon>
        <taxon>Ascomycota</taxon>
        <taxon>Pezizomycotina</taxon>
        <taxon>Sordariomycetes</taxon>
        <taxon>Sordariomycetidae</taxon>
        <taxon>Diaporthales</taxon>
        <taxon>Cytosporaceae</taxon>
        <taxon>Cytospora</taxon>
    </lineage>
</organism>
<dbReference type="OrthoDB" id="289721at2759"/>